<dbReference type="Pfam" id="PF00179">
    <property type="entry name" value="UQ_con"/>
    <property type="match status" value="1"/>
</dbReference>
<dbReference type="OrthoDB" id="5596422at2759"/>
<gene>
    <name evidence="3" type="ORF">K470DRAFT_1600</name>
</gene>
<organism evidence="3 4">
    <name type="scientific">Piedraia hortae CBS 480.64</name>
    <dbReference type="NCBI Taxonomy" id="1314780"/>
    <lineage>
        <taxon>Eukaryota</taxon>
        <taxon>Fungi</taxon>
        <taxon>Dikarya</taxon>
        <taxon>Ascomycota</taxon>
        <taxon>Pezizomycotina</taxon>
        <taxon>Dothideomycetes</taxon>
        <taxon>Dothideomycetidae</taxon>
        <taxon>Capnodiales</taxon>
        <taxon>Piedraiaceae</taxon>
        <taxon>Piedraia</taxon>
    </lineage>
</organism>
<dbReference type="CDD" id="cd23814">
    <property type="entry name" value="UEV_AKTIP"/>
    <property type="match status" value="1"/>
</dbReference>
<name>A0A6A7CB96_9PEZI</name>
<evidence type="ECO:0000256" key="1">
    <source>
        <dbReference type="SAM" id="MobiDB-lite"/>
    </source>
</evidence>
<keyword evidence="4" id="KW-1185">Reference proteome</keyword>
<dbReference type="Gene3D" id="3.10.110.10">
    <property type="entry name" value="Ubiquitin Conjugating Enzyme"/>
    <property type="match status" value="1"/>
</dbReference>
<protein>
    <recommendedName>
        <fullName evidence="2">UBC core domain-containing protein</fullName>
    </recommendedName>
</protein>
<dbReference type="Proteomes" id="UP000799421">
    <property type="component" value="Unassembled WGS sequence"/>
</dbReference>
<dbReference type="EMBL" id="MU005957">
    <property type="protein sequence ID" value="KAF2864329.1"/>
    <property type="molecule type" value="Genomic_DNA"/>
</dbReference>
<evidence type="ECO:0000259" key="2">
    <source>
        <dbReference type="Pfam" id="PF00179"/>
    </source>
</evidence>
<reference evidence="3" key="1">
    <citation type="journal article" date="2020" name="Stud. Mycol.">
        <title>101 Dothideomycetes genomes: a test case for predicting lifestyles and emergence of pathogens.</title>
        <authorList>
            <person name="Haridas S."/>
            <person name="Albert R."/>
            <person name="Binder M."/>
            <person name="Bloem J."/>
            <person name="Labutti K."/>
            <person name="Salamov A."/>
            <person name="Andreopoulos B."/>
            <person name="Baker S."/>
            <person name="Barry K."/>
            <person name="Bills G."/>
            <person name="Bluhm B."/>
            <person name="Cannon C."/>
            <person name="Castanera R."/>
            <person name="Culley D."/>
            <person name="Daum C."/>
            <person name="Ezra D."/>
            <person name="Gonzalez J."/>
            <person name="Henrissat B."/>
            <person name="Kuo A."/>
            <person name="Liang C."/>
            <person name="Lipzen A."/>
            <person name="Lutzoni F."/>
            <person name="Magnuson J."/>
            <person name="Mondo S."/>
            <person name="Nolan M."/>
            <person name="Ohm R."/>
            <person name="Pangilinan J."/>
            <person name="Park H.-J."/>
            <person name="Ramirez L."/>
            <person name="Alfaro M."/>
            <person name="Sun H."/>
            <person name="Tritt A."/>
            <person name="Yoshinaga Y."/>
            <person name="Zwiers L.-H."/>
            <person name="Turgeon B."/>
            <person name="Goodwin S."/>
            <person name="Spatafora J."/>
            <person name="Crous P."/>
            <person name="Grigoriev I."/>
        </authorList>
    </citation>
    <scope>NUCLEOTIDE SEQUENCE</scope>
    <source>
        <strain evidence="3">CBS 480.64</strain>
    </source>
</reference>
<dbReference type="AlphaFoldDB" id="A0A6A7CB96"/>
<evidence type="ECO:0000313" key="4">
    <source>
        <dbReference type="Proteomes" id="UP000799421"/>
    </source>
</evidence>
<dbReference type="InterPro" id="IPR000608">
    <property type="entry name" value="UBC"/>
</dbReference>
<feature type="region of interest" description="Disordered" evidence="1">
    <location>
        <begin position="174"/>
        <end position="210"/>
    </location>
</feature>
<feature type="domain" description="UBC core" evidence="2">
    <location>
        <begin position="8"/>
        <end position="80"/>
    </location>
</feature>
<dbReference type="SUPFAM" id="SSF54495">
    <property type="entry name" value="UBC-like"/>
    <property type="match status" value="1"/>
</dbReference>
<proteinExistence type="predicted"/>
<accession>A0A6A7CB96</accession>
<evidence type="ECO:0000313" key="3">
    <source>
        <dbReference type="EMBL" id="KAF2864329.1"/>
    </source>
</evidence>
<dbReference type="InterPro" id="IPR016135">
    <property type="entry name" value="UBQ-conjugating_enzyme/RWD"/>
</dbReference>
<sequence>MAAFAHQRLCMEYLALKHACPKGIYLVPANDPLCWEGVMFVRKGPYANAILRFTIDFGTTYPERPPVITFGSDVFHPLVTPLTTYTRSSRDAATDTVSAADGERLPPGGFALQHGFPEWCAGGEGGVPSSPQIIQVLQYLHLSFDTEAVIDSIPLSVAANSGAWHAWKSFRIKSNSGRSSPAISLASGGSVRGGDSPRQQPGGARRPGEWNWQGVWEDRVKRSIATSNSDQMLYGGEGEAIKFLNVDPKMLPMQM</sequence>